<dbReference type="STRING" id="706587.Desti_0911"/>
<name>I4C239_DESTA</name>
<dbReference type="PRINTS" id="PR00419">
    <property type="entry name" value="ADXRDTASE"/>
</dbReference>
<evidence type="ECO:0000256" key="2">
    <source>
        <dbReference type="SAM" id="SignalP"/>
    </source>
</evidence>
<keyword evidence="2" id="KW-0732">Signal</keyword>
<feature type="compositionally biased region" description="Polar residues" evidence="1">
    <location>
        <begin position="29"/>
        <end position="42"/>
    </location>
</feature>
<dbReference type="GO" id="GO:0005829">
    <property type="term" value="C:cytosol"/>
    <property type="evidence" value="ECO:0007669"/>
    <property type="project" value="TreeGrafter"/>
</dbReference>
<dbReference type="Pfam" id="PF01593">
    <property type="entry name" value="Amino_oxidase"/>
    <property type="match status" value="1"/>
</dbReference>
<dbReference type="PANTHER" id="PTHR21197">
    <property type="entry name" value="UDP-GALACTOPYRANOSE MUTASE"/>
    <property type="match status" value="1"/>
</dbReference>
<dbReference type="KEGG" id="dti:Desti_0911"/>
<dbReference type="Gene3D" id="3.50.50.60">
    <property type="entry name" value="FAD/NAD(P)-binding domain"/>
    <property type="match status" value="1"/>
</dbReference>
<dbReference type="AlphaFoldDB" id="I4C239"/>
<protein>
    <submittedName>
        <fullName evidence="4">Protoporphyrinogen oxidase</fullName>
        <ecNumber evidence="4">5.4.99.9</ecNumber>
    </submittedName>
</protein>
<dbReference type="PANTHER" id="PTHR21197:SF0">
    <property type="entry name" value="UDP-GALACTOPYRANOSE MUTASE"/>
    <property type="match status" value="1"/>
</dbReference>
<dbReference type="HOGENOM" id="CLU_026719_2_0_7"/>
<dbReference type="eggNOG" id="COG1232">
    <property type="taxonomic scope" value="Bacteria"/>
</dbReference>
<evidence type="ECO:0000313" key="4">
    <source>
        <dbReference type="EMBL" id="AFM23630.1"/>
    </source>
</evidence>
<keyword evidence="5" id="KW-1185">Reference proteome</keyword>
<feature type="domain" description="Amine oxidase" evidence="3">
    <location>
        <begin position="65"/>
        <end position="508"/>
    </location>
</feature>
<sequence>MDRRFFLRIMATLAACGATGGSFAANLPDSSSREYGSQTASATDRLEKDSSVGSSTKAAVIGAGIAGLAAARVLAQAGWQVDVFEKNDSQGGLCSTLVIDGFTFDFGPHVFNKSITDLVPFKSGDLEAATFSESFLVRNQFLRFPNDLLSPGYAIDMFAALAKNTLEPDRLSATNLEDLAKACYGEKVATEIFQPLIEKWCKAPLNMLDHRYLASRMHGKLTAESIANHLKSIFIHTWKRVKNTTGQIGESQKQAESVDPPGYSGRIGAKIIPHRLADGLPNVRFHFNQAVQSLAVDRGHVVRLQAGGMEIQPDFVINTAPLNQLAGMLKGENRIQSLAKVSYLNIIFVFARIQRPKLLNTEWTWIPEQYTPFYRMSEMKVFHANHAPEDATGLCLEITLADDDTQLKEPAEYWEKLTRDFLDRVFSLKSREIIGIDVVKKDFAYPHFTLSNTRLIGKALEQPYESGKTEHRFRTGIKNLAIAGRTGTFSYYLAPAAIVSGQKAAAEAIAFISGKT</sequence>
<evidence type="ECO:0000256" key="1">
    <source>
        <dbReference type="SAM" id="MobiDB-lite"/>
    </source>
</evidence>
<dbReference type="InterPro" id="IPR036188">
    <property type="entry name" value="FAD/NAD-bd_sf"/>
</dbReference>
<dbReference type="EMBL" id="CP003360">
    <property type="protein sequence ID" value="AFM23630.1"/>
    <property type="molecule type" value="Genomic_DNA"/>
</dbReference>
<dbReference type="EC" id="5.4.99.9" evidence="4"/>
<evidence type="ECO:0000313" key="5">
    <source>
        <dbReference type="Proteomes" id="UP000006055"/>
    </source>
</evidence>
<gene>
    <name evidence="4" type="ordered locus">Desti_0911</name>
</gene>
<organism evidence="4 5">
    <name type="scientific">Desulfomonile tiedjei (strain ATCC 49306 / DSM 6799 / DCB-1)</name>
    <dbReference type="NCBI Taxonomy" id="706587"/>
    <lineage>
        <taxon>Bacteria</taxon>
        <taxon>Pseudomonadati</taxon>
        <taxon>Thermodesulfobacteriota</taxon>
        <taxon>Desulfomonilia</taxon>
        <taxon>Desulfomonilales</taxon>
        <taxon>Desulfomonilaceae</taxon>
        <taxon>Desulfomonile</taxon>
    </lineage>
</organism>
<proteinExistence type="predicted"/>
<dbReference type="GO" id="GO:0050660">
    <property type="term" value="F:flavin adenine dinucleotide binding"/>
    <property type="evidence" value="ECO:0007669"/>
    <property type="project" value="TreeGrafter"/>
</dbReference>
<evidence type="ECO:0000259" key="3">
    <source>
        <dbReference type="Pfam" id="PF01593"/>
    </source>
</evidence>
<dbReference type="GO" id="GO:0008767">
    <property type="term" value="F:UDP-galactopyranose mutase activity"/>
    <property type="evidence" value="ECO:0007669"/>
    <property type="project" value="UniProtKB-EC"/>
</dbReference>
<dbReference type="InterPro" id="IPR002937">
    <property type="entry name" value="Amino_oxidase"/>
</dbReference>
<accession>I4C239</accession>
<feature type="chain" id="PRO_5003687436" evidence="2">
    <location>
        <begin position="25"/>
        <end position="516"/>
    </location>
</feature>
<dbReference type="GO" id="GO:0016491">
    <property type="term" value="F:oxidoreductase activity"/>
    <property type="evidence" value="ECO:0007669"/>
    <property type="project" value="InterPro"/>
</dbReference>
<keyword evidence="4" id="KW-0413">Isomerase</keyword>
<dbReference type="Proteomes" id="UP000006055">
    <property type="component" value="Chromosome"/>
</dbReference>
<dbReference type="SUPFAM" id="SSF51905">
    <property type="entry name" value="FAD/NAD(P)-binding domain"/>
    <property type="match status" value="1"/>
</dbReference>
<reference evidence="5" key="1">
    <citation type="submission" date="2012-06" db="EMBL/GenBank/DDBJ databases">
        <title>Complete sequence of chromosome of Desulfomonile tiedjei DSM 6799.</title>
        <authorList>
            <person name="Lucas S."/>
            <person name="Copeland A."/>
            <person name="Lapidus A."/>
            <person name="Glavina del Rio T."/>
            <person name="Dalin E."/>
            <person name="Tice H."/>
            <person name="Bruce D."/>
            <person name="Goodwin L."/>
            <person name="Pitluck S."/>
            <person name="Peters L."/>
            <person name="Ovchinnikova G."/>
            <person name="Zeytun A."/>
            <person name="Lu M."/>
            <person name="Kyrpides N."/>
            <person name="Mavromatis K."/>
            <person name="Ivanova N."/>
            <person name="Brettin T."/>
            <person name="Detter J.C."/>
            <person name="Han C."/>
            <person name="Larimer F."/>
            <person name="Land M."/>
            <person name="Hauser L."/>
            <person name="Markowitz V."/>
            <person name="Cheng J.-F."/>
            <person name="Hugenholtz P."/>
            <person name="Woyke T."/>
            <person name="Wu D."/>
            <person name="Spring S."/>
            <person name="Schroeder M."/>
            <person name="Brambilla E."/>
            <person name="Klenk H.-P."/>
            <person name="Eisen J.A."/>
        </authorList>
    </citation>
    <scope>NUCLEOTIDE SEQUENCE [LARGE SCALE GENOMIC DNA]</scope>
    <source>
        <strain evidence="5">ATCC 49306 / DSM 6799 / DCB-1</strain>
    </source>
</reference>
<feature type="signal peptide" evidence="2">
    <location>
        <begin position="1"/>
        <end position="24"/>
    </location>
</feature>
<feature type="region of interest" description="Disordered" evidence="1">
    <location>
        <begin position="29"/>
        <end position="49"/>
    </location>
</feature>